<accession>A0A9D2CEJ1</accession>
<feature type="transmembrane region" description="Helical" evidence="1">
    <location>
        <begin position="69"/>
        <end position="88"/>
    </location>
</feature>
<sequence>MSKKFLFGFVLGLIFVVAAVLWLLSIVAEDTFGWFTLGWAVTLIAGGFGIAFILRGLFSKTAGPIKKFYIYFGAGMLVMAVLALVGELSMPGKIVLPIIAIILTAALLLGFIAVGGKKWDQGDNQNAGYKNYYQRKAEEEAKNKDKKDGE</sequence>
<dbReference type="EMBL" id="DXCO01000019">
    <property type="protein sequence ID" value="HIY77863.1"/>
    <property type="molecule type" value="Genomic_DNA"/>
</dbReference>
<comment type="caution">
    <text evidence="2">The sequence shown here is derived from an EMBL/GenBank/DDBJ whole genome shotgun (WGS) entry which is preliminary data.</text>
</comment>
<evidence type="ECO:0000313" key="2">
    <source>
        <dbReference type="EMBL" id="HIY77863.1"/>
    </source>
</evidence>
<keyword evidence="1" id="KW-1133">Transmembrane helix</keyword>
<keyword evidence="1" id="KW-0812">Transmembrane</keyword>
<evidence type="ECO:0000313" key="3">
    <source>
        <dbReference type="Proteomes" id="UP000824135"/>
    </source>
</evidence>
<name>A0A9D2CEJ1_9FIRM</name>
<dbReference type="Proteomes" id="UP000824135">
    <property type="component" value="Unassembled WGS sequence"/>
</dbReference>
<dbReference type="AlphaFoldDB" id="A0A9D2CEJ1"/>
<gene>
    <name evidence="2" type="ORF">H9728_02355</name>
</gene>
<protein>
    <submittedName>
        <fullName evidence="2">Uncharacterized protein</fullName>
    </submittedName>
</protein>
<evidence type="ECO:0000256" key="1">
    <source>
        <dbReference type="SAM" id="Phobius"/>
    </source>
</evidence>
<proteinExistence type="predicted"/>
<reference evidence="2" key="2">
    <citation type="submission" date="2021-04" db="EMBL/GenBank/DDBJ databases">
        <authorList>
            <person name="Gilroy R."/>
        </authorList>
    </citation>
    <scope>NUCLEOTIDE SEQUENCE</scope>
    <source>
        <strain evidence="2">CHK199-9574</strain>
    </source>
</reference>
<keyword evidence="1" id="KW-0472">Membrane</keyword>
<feature type="transmembrane region" description="Helical" evidence="1">
    <location>
        <begin position="94"/>
        <end position="114"/>
    </location>
</feature>
<feature type="transmembrane region" description="Helical" evidence="1">
    <location>
        <begin position="38"/>
        <end position="57"/>
    </location>
</feature>
<organism evidence="2 3">
    <name type="scientific">Candidatus Borkfalkia excrementavium</name>
    <dbReference type="NCBI Taxonomy" id="2838505"/>
    <lineage>
        <taxon>Bacteria</taxon>
        <taxon>Bacillati</taxon>
        <taxon>Bacillota</taxon>
        <taxon>Clostridia</taxon>
        <taxon>Christensenellales</taxon>
        <taxon>Christensenellaceae</taxon>
        <taxon>Candidatus Borkfalkia</taxon>
    </lineage>
</organism>
<reference evidence="2" key="1">
    <citation type="journal article" date="2021" name="PeerJ">
        <title>Extensive microbial diversity within the chicken gut microbiome revealed by metagenomics and culture.</title>
        <authorList>
            <person name="Gilroy R."/>
            <person name="Ravi A."/>
            <person name="Getino M."/>
            <person name="Pursley I."/>
            <person name="Horton D.L."/>
            <person name="Alikhan N.F."/>
            <person name="Baker D."/>
            <person name="Gharbi K."/>
            <person name="Hall N."/>
            <person name="Watson M."/>
            <person name="Adriaenssens E.M."/>
            <person name="Foster-Nyarko E."/>
            <person name="Jarju S."/>
            <person name="Secka A."/>
            <person name="Antonio M."/>
            <person name="Oren A."/>
            <person name="Chaudhuri R.R."/>
            <person name="La Ragione R."/>
            <person name="Hildebrand F."/>
            <person name="Pallen M.J."/>
        </authorList>
    </citation>
    <scope>NUCLEOTIDE SEQUENCE</scope>
    <source>
        <strain evidence="2">CHK199-9574</strain>
    </source>
</reference>